<protein>
    <submittedName>
        <fullName evidence="2">Uncharacterized protein</fullName>
    </submittedName>
</protein>
<proteinExistence type="predicted"/>
<keyword evidence="1" id="KW-1133">Transmembrane helix</keyword>
<name>F6EQI5_HOYSD</name>
<evidence type="ECO:0000313" key="3">
    <source>
        <dbReference type="Proteomes" id="UP000009235"/>
    </source>
</evidence>
<dbReference type="AlphaFoldDB" id="F6EQI5"/>
<dbReference type="Pfam" id="PF20358">
    <property type="entry name" value="DUF6653"/>
    <property type="match status" value="1"/>
</dbReference>
<dbReference type="InterPro" id="IPR046595">
    <property type="entry name" value="DUF6653"/>
</dbReference>
<gene>
    <name evidence="2" type="ordered locus">AS9A_2221</name>
</gene>
<evidence type="ECO:0000256" key="1">
    <source>
        <dbReference type="SAM" id="Phobius"/>
    </source>
</evidence>
<dbReference type="Proteomes" id="UP000009235">
    <property type="component" value="Chromosome"/>
</dbReference>
<keyword evidence="1" id="KW-0812">Transmembrane</keyword>
<sequence>MTMDWRQAKRAVFARHSNPWSAWTRWASAPLMLIPAWRHSWRDAALVGAWMAINPVVFGKPAHDRAWSTRAILGEELWIEQLPMDTAMAVDAAATAAGITAMIAAHRHRAVPAAAATAAMMGLLMVYWELMARYLDRNMGVDRDVPSPTRLVRNDSP</sequence>
<dbReference type="eggNOG" id="ENOG50330C9">
    <property type="taxonomic scope" value="Bacteria"/>
</dbReference>
<dbReference type="KEGG" id="asd:AS9A_2221"/>
<keyword evidence="1" id="KW-0472">Membrane</keyword>
<reference evidence="2 3" key="1">
    <citation type="journal article" date="2011" name="J. Bacteriol.">
        <title>Complete genome sequence of Amycolicicoccus subflavus DQS3-9A1T, an actinomycete isolated from crude oil-polluted soil.</title>
        <authorList>
            <person name="Cai M."/>
            <person name="Chen W.M."/>
            <person name="Nie Y."/>
            <person name="Chi C.Q."/>
            <person name="Wang Y.N."/>
            <person name="Tang Y.Q."/>
            <person name="Li G.Y."/>
            <person name="Wu X.L."/>
        </authorList>
    </citation>
    <scope>NUCLEOTIDE SEQUENCE [LARGE SCALE GENOMIC DNA]</scope>
    <source>
        <strain evidence="3">DSM 45089 / DQS3-9A1</strain>
    </source>
</reference>
<dbReference type="HOGENOM" id="CLU_140134_1_0_11"/>
<organism evidence="2 3">
    <name type="scientific">Hoyosella subflava (strain DSM 45089 / JCM 17490 / NBRC 109087 / DQS3-9A1)</name>
    <name type="common">Amycolicicoccus subflavus</name>
    <dbReference type="NCBI Taxonomy" id="443218"/>
    <lineage>
        <taxon>Bacteria</taxon>
        <taxon>Bacillati</taxon>
        <taxon>Actinomycetota</taxon>
        <taxon>Actinomycetes</taxon>
        <taxon>Mycobacteriales</taxon>
        <taxon>Hoyosellaceae</taxon>
        <taxon>Hoyosella</taxon>
    </lineage>
</organism>
<dbReference type="EMBL" id="CP002786">
    <property type="protein sequence ID" value="AEF40670.1"/>
    <property type="molecule type" value="Genomic_DNA"/>
</dbReference>
<accession>F6EQI5</accession>
<keyword evidence="3" id="KW-1185">Reference proteome</keyword>
<evidence type="ECO:0000313" key="2">
    <source>
        <dbReference type="EMBL" id="AEF40670.1"/>
    </source>
</evidence>
<feature type="transmembrane region" description="Helical" evidence="1">
    <location>
        <begin position="110"/>
        <end position="128"/>
    </location>
</feature>
<dbReference type="STRING" id="443218.AS9A_2221"/>